<comment type="caution">
    <text evidence="1">The sequence shown here is derived from an EMBL/GenBank/DDBJ whole genome shotgun (WGS) entry which is preliminary data.</text>
</comment>
<dbReference type="Gene3D" id="2.30.30.40">
    <property type="entry name" value="SH3 Domains"/>
    <property type="match status" value="1"/>
</dbReference>
<protein>
    <submittedName>
        <fullName evidence="1">SH3 domain-containing protein</fullName>
    </submittedName>
</protein>
<accession>A0ABV4SYI5</accession>
<organism evidence="1 2">
    <name type="scientific">Streptomyces aureus</name>
    <dbReference type="NCBI Taxonomy" id="193461"/>
    <lineage>
        <taxon>Bacteria</taxon>
        <taxon>Bacillati</taxon>
        <taxon>Actinomycetota</taxon>
        <taxon>Actinomycetes</taxon>
        <taxon>Kitasatosporales</taxon>
        <taxon>Streptomycetaceae</taxon>
        <taxon>Streptomyces</taxon>
    </lineage>
</organism>
<dbReference type="RefSeq" id="WP_372567133.1">
    <property type="nucleotide sequence ID" value="NZ_JBGOSP010000056.1"/>
</dbReference>
<name>A0ABV4SYI5_9ACTN</name>
<keyword evidence="2" id="KW-1185">Reference proteome</keyword>
<evidence type="ECO:0000313" key="2">
    <source>
        <dbReference type="Proteomes" id="UP001571476"/>
    </source>
</evidence>
<proteinExistence type="predicted"/>
<sequence length="92" mass="10315">MWCRGERDTEWPAFVFFTTDSGAGWVPERYLDASRPTATVQHAYNTQELPVAAGDELVMVEDDPESGWSWCEDSPGCAGWVPHRARPKGDEV</sequence>
<reference evidence="1 2" key="1">
    <citation type="submission" date="2024-08" db="EMBL/GenBank/DDBJ databases">
        <title>Genome sequence of Streptomyces aureus CACIA-1.46HGO.</title>
        <authorList>
            <person name="Evangelista-Martinez Z."/>
        </authorList>
    </citation>
    <scope>NUCLEOTIDE SEQUENCE [LARGE SCALE GENOMIC DNA]</scope>
    <source>
        <strain evidence="1 2">CACIA-1.46HGO</strain>
    </source>
</reference>
<evidence type="ECO:0000313" key="1">
    <source>
        <dbReference type="EMBL" id="MFA3843305.1"/>
    </source>
</evidence>
<dbReference type="SUPFAM" id="SSF50044">
    <property type="entry name" value="SH3-domain"/>
    <property type="match status" value="1"/>
</dbReference>
<gene>
    <name evidence="1" type="ORF">ACEG43_45550</name>
</gene>
<dbReference type="InterPro" id="IPR036028">
    <property type="entry name" value="SH3-like_dom_sf"/>
</dbReference>
<dbReference type="Proteomes" id="UP001571476">
    <property type="component" value="Unassembled WGS sequence"/>
</dbReference>
<dbReference type="EMBL" id="JBGOSP010000056">
    <property type="protein sequence ID" value="MFA3843305.1"/>
    <property type="molecule type" value="Genomic_DNA"/>
</dbReference>